<dbReference type="EMBL" id="LWGR01000021">
    <property type="protein sequence ID" value="KZM68338.1"/>
    <property type="molecule type" value="Genomic_DNA"/>
</dbReference>
<organism evidence="2 3">
    <name type="scientific">Nocardia terpenica</name>
    <dbReference type="NCBI Taxonomy" id="455432"/>
    <lineage>
        <taxon>Bacteria</taxon>
        <taxon>Bacillati</taxon>
        <taxon>Actinomycetota</taxon>
        <taxon>Actinomycetes</taxon>
        <taxon>Mycobacteriales</taxon>
        <taxon>Nocardiaceae</taxon>
        <taxon>Nocardia</taxon>
    </lineage>
</organism>
<evidence type="ECO:0000313" key="3">
    <source>
        <dbReference type="Proteomes" id="UP000076512"/>
    </source>
</evidence>
<dbReference type="AlphaFoldDB" id="A0A164HAC7"/>
<evidence type="ECO:0000256" key="1">
    <source>
        <dbReference type="SAM" id="MobiDB-lite"/>
    </source>
</evidence>
<accession>A0A164HAC7</accession>
<proteinExistence type="predicted"/>
<dbReference type="OrthoDB" id="4568788at2"/>
<name>A0A164HAC7_9NOCA</name>
<reference evidence="2 3" key="1">
    <citation type="submission" date="2016-04" db="EMBL/GenBank/DDBJ databases">
        <authorList>
            <person name="Evans L.H."/>
            <person name="Alamgir A."/>
            <person name="Owens N."/>
            <person name="Weber N.D."/>
            <person name="Virtaneva K."/>
            <person name="Barbian K."/>
            <person name="Babar A."/>
            <person name="Rosenke K."/>
        </authorList>
    </citation>
    <scope>NUCLEOTIDE SEQUENCE [LARGE SCALE GENOMIC DNA]</scope>
    <source>
        <strain evidence="2 3">IFM 0406</strain>
    </source>
</reference>
<keyword evidence="3" id="KW-1185">Reference proteome</keyword>
<evidence type="ECO:0000313" key="2">
    <source>
        <dbReference type="EMBL" id="KZM68338.1"/>
    </source>
</evidence>
<protein>
    <submittedName>
        <fullName evidence="2">Uncharacterized protein</fullName>
    </submittedName>
</protein>
<gene>
    <name evidence="2" type="ORF">AWN90_10650</name>
</gene>
<comment type="caution">
    <text evidence="2">The sequence shown here is derived from an EMBL/GenBank/DDBJ whole genome shotgun (WGS) entry which is preliminary data.</text>
</comment>
<feature type="region of interest" description="Disordered" evidence="1">
    <location>
        <begin position="1"/>
        <end position="25"/>
    </location>
</feature>
<dbReference type="STRING" id="455432.AWN90_10650"/>
<sequence>MNDDDRRRQEWKAEARDEPDPDAGDWMDWEGVTIPDWGSALVEVRGGTVRVAVTDFAGDREALITLLPEQAITFADWVTSAAYSAAENLAAIPPRPQPD</sequence>
<dbReference type="RefSeq" id="WP_067579850.1">
    <property type="nucleotide sequence ID" value="NZ_JABMCZ010000002.1"/>
</dbReference>
<dbReference type="Proteomes" id="UP000076512">
    <property type="component" value="Unassembled WGS sequence"/>
</dbReference>
<feature type="compositionally biased region" description="Basic and acidic residues" evidence="1">
    <location>
        <begin position="1"/>
        <end position="18"/>
    </location>
</feature>